<feature type="transmembrane region" description="Helical" evidence="7">
    <location>
        <begin position="6"/>
        <end position="24"/>
    </location>
</feature>
<evidence type="ECO:0000313" key="11">
    <source>
        <dbReference type="Proteomes" id="UP000198584"/>
    </source>
</evidence>
<dbReference type="RefSeq" id="WP_093045214.1">
    <property type="nucleotide sequence ID" value="NZ_FNQR01000009.1"/>
</dbReference>
<dbReference type="AlphaFoldDB" id="A0A1H4EIA2"/>
<dbReference type="PANTHER" id="PTHR34582">
    <property type="entry name" value="UPF0702 TRANSMEMBRANE PROTEIN YCAP"/>
    <property type="match status" value="1"/>
</dbReference>
<gene>
    <name evidence="10" type="ORF">SAMN05421743_10981</name>
</gene>
<dbReference type="PANTHER" id="PTHR34582:SF7">
    <property type="entry name" value="UPF0702 TRANSMEMBRANE PROTEIN YDFS"/>
    <property type="match status" value="1"/>
</dbReference>
<evidence type="ECO:0000259" key="8">
    <source>
        <dbReference type="Pfam" id="PF04239"/>
    </source>
</evidence>
<feature type="domain" description="YetF-like N-terminal transmembrane" evidence="9">
    <location>
        <begin position="6"/>
        <end position="80"/>
    </location>
</feature>
<proteinExistence type="inferred from homology"/>
<reference evidence="10 11" key="1">
    <citation type="submission" date="2016-10" db="EMBL/GenBank/DDBJ databases">
        <authorList>
            <person name="de Groot N.N."/>
        </authorList>
    </citation>
    <scope>NUCLEOTIDE SEQUENCE [LARGE SCALE GENOMIC DNA]</scope>
    <source>
        <strain evidence="10 11">CCM7597</strain>
    </source>
</reference>
<accession>A0A1H4EIA2</accession>
<dbReference type="Gene3D" id="3.30.240.20">
    <property type="entry name" value="bsu07140 like domains"/>
    <property type="match status" value="2"/>
</dbReference>
<comment type="subcellular location">
    <subcellularLocation>
        <location evidence="1">Cell membrane</location>
        <topology evidence="1">Multi-pass membrane protein</topology>
    </subcellularLocation>
</comment>
<evidence type="ECO:0000256" key="1">
    <source>
        <dbReference type="ARBA" id="ARBA00004651"/>
    </source>
</evidence>
<name>A0A1H4EIA2_9BACI</name>
<evidence type="ECO:0000256" key="5">
    <source>
        <dbReference type="ARBA" id="ARBA00022989"/>
    </source>
</evidence>
<dbReference type="GO" id="GO:0005886">
    <property type="term" value="C:plasma membrane"/>
    <property type="evidence" value="ECO:0007669"/>
    <property type="project" value="UniProtKB-SubCell"/>
</dbReference>
<dbReference type="InterPro" id="IPR007353">
    <property type="entry name" value="DUF421"/>
</dbReference>
<sequence>MVEIDYTTLIVKVVVVFTVLYVVARVLNKKLISQMTFFDFVAGITLGSMTATIILTSNLTLMKGLTGLVLFGGLVLLVDYMTLNNFHLRKLFNSEPTVLMNNGHILEDGMKRVRFTVDELLSQLRKKNIFYLSEVDTAILETDGTVSVLKKSSMQSPTNNDLNVVKPSKKLPQTFIIQGKVLEDSLHAAGKGRNWLTETLKQKGIKDINDVIAAQVDGQGNVFLDTRQDHISFSGDE</sequence>
<evidence type="ECO:0000256" key="6">
    <source>
        <dbReference type="ARBA" id="ARBA00023136"/>
    </source>
</evidence>
<feature type="domain" description="YetF C-terminal" evidence="8">
    <location>
        <begin position="85"/>
        <end position="217"/>
    </location>
</feature>
<evidence type="ECO:0000256" key="2">
    <source>
        <dbReference type="ARBA" id="ARBA00006448"/>
    </source>
</evidence>
<dbReference type="STRING" id="571932.SAMN05421743_10981"/>
<keyword evidence="3" id="KW-1003">Cell membrane</keyword>
<dbReference type="Pfam" id="PF20730">
    <property type="entry name" value="YetF_N"/>
    <property type="match status" value="1"/>
</dbReference>
<protein>
    <submittedName>
        <fullName evidence="10">Uncharacterized membrane protein YcaP, DUF421 family</fullName>
    </submittedName>
</protein>
<evidence type="ECO:0000313" key="10">
    <source>
        <dbReference type="EMBL" id="SEA84676.1"/>
    </source>
</evidence>
<evidence type="ECO:0000256" key="4">
    <source>
        <dbReference type="ARBA" id="ARBA00022692"/>
    </source>
</evidence>
<keyword evidence="11" id="KW-1185">Reference proteome</keyword>
<keyword evidence="4 7" id="KW-0812">Transmembrane</keyword>
<evidence type="ECO:0000256" key="3">
    <source>
        <dbReference type="ARBA" id="ARBA00022475"/>
    </source>
</evidence>
<keyword evidence="6 7" id="KW-0472">Membrane</keyword>
<dbReference type="InterPro" id="IPR048454">
    <property type="entry name" value="YetF_N"/>
</dbReference>
<dbReference type="OrthoDB" id="9778331at2"/>
<feature type="transmembrane region" description="Helical" evidence="7">
    <location>
        <begin position="36"/>
        <end position="55"/>
    </location>
</feature>
<dbReference type="Proteomes" id="UP000198584">
    <property type="component" value="Unassembled WGS sequence"/>
</dbReference>
<dbReference type="Pfam" id="PF04239">
    <property type="entry name" value="DUF421"/>
    <property type="match status" value="1"/>
</dbReference>
<keyword evidence="5 7" id="KW-1133">Transmembrane helix</keyword>
<organism evidence="10 11">
    <name type="scientific">Thalassobacillus cyri</name>
    <dbReference type="NCBI Taxonomy" id="571932"/>
    <lineage>
        <taxon>Bacteria</taxon>
        <taxon>Bacillati</taxon>
        <taxon>Bacillota</taxon>
        <taxon>Bacilli</taxon>
        <taxon>Bacillales</taxon>
        <taxon>Bacillaceae</taxon>
        <taxon>Thalassobacillus</taxon>
    </lineage>
</organism>
<feature type="transmembrane region" description="Helical" evidence="7">
    <location>
        <begin position="61"/>
        <end position="83"/>
    </location>
</feature>
<evidence type="ECO:0000259" key="9">
    <source>
        <dbReference type="Pfam" id="PF20730"/>
    </source>
</evidence>
<dbReference type="InterPro" id="IPR023090">
    <property type="entry name" value="UPF0702_alpha/beta_dom_sf"/>
</dbReference>
<comment type="similarity">
    <text evidence="2">Belongs to the UPF0702 family.</text>
</comment>
<dbReference type="EMBL" id="FNQR01000009">
    <property type="protein sequence ID" value="SEA84676.1"/>
    <property type="molecule type" value="Genomic_DNA"/>
</dbReference>
<evidence type="ECO:0000256" key="7">
    <source>
        <dbReference type="SAM" id="Phobius"/>
    </source>
</evidence>